<dbReference type="EMBL" id="LR721785">
    <property type="protein sequence ID" value="VVW54378.1"/>
    <property type="molecule type" value="Genomic_DNA"/>
</dbReference>
<evidence type="ECO:0000313" key="6">
    <source>
        <dbReference type="EMBL" id="VVW54378.1"/>
    </source>
</evidence>
<reference evidence="6" key="1">
    <citation type="submission" date="2019-09" db="EMBL/GenBank/DDBJ databases">
        <authorList>
            <person name="Zhang L."/>
        </authorList>
    </citation>
    <scope>NUCLEOTIDE SEQUENCE</scope>
</reference>
<protein>
    <recommendedName>
        <fullName evidence="5">Longin domain-containing protein</fullName>
    </recommendedName>
</protein>
<keyword evidence="4" id="KW-1133">Transmembrane helix</keyword>
<dbReference type="InterPro" id="IPR044783">
    <property type="entry name" value="PHYL"/>
</dbReference>
<dbReference type="PROSITE" id="PS50859">
    <property type="entry name" value="LONGIN"/>
    <property type="match status" value="1"/>
</dbReference>
<dbReference type="InterPro" id="IPR011012">
    <property type="entry name" value="Longin-like_dom_sf"/>
</dbReference>
<comment type="similarity">
    <text evidence="2">Belongs to the synaptobrevin family.</text>
</comment>
<dbReference type="OrthoDB" id="1871923at2759"/>
<evidence type="ECO:0000256" key="4">
    <source>
        <dbReference type="SAM" id="Phobius"/>
    </source>
</evidence>
<evidence type="ECO:0000256" key="3">
    <source>
        <dbReference type="ARBA" id="ARBA00023136"/>
    </source>
</evidence>
<evidence type="ECO:0000259" key="5">
    <source>
        <dbReference type="PROSITE" id="PS50859"/>
    </source>
</evidence>
<keyword evidence="3 4" id="KW-0472">Membrane</keyword>
<comment type="subcellular location">
    <subcellularLocation>
        <location evidence="1">Membrane</location>
    </subcellularLocation>
</comment>
<feature type="transmembrane region" description="Helical" evidence="4">
    <location>
        <begin position="231"/>
        <end position="252"/>
    </location>
</feature>
<dbReference type="PANTHER" id="PTHR47461:SF1">
    <property type="entry name" value="PHYTOLONGIN PHYL1.2"/>
    <property type="match status" value="1"/>
</dbReference>
<dbReference type="OMA" id="DGEDEHH"/>
<keyword evidence="4" id="KW-0812">Transmembrane</keyword>
<evidence type="ECO:0000256" key="1">
    <source>
        <dbReference type="ARBA" id="ARBA00004370"/>
    </source>
</evidence>
<dbReference type="AlphaFoldDB" id="A0A5K1ETC0"/>
<dbReference type="SUPFAM" id="SSF64356">
    <property type="entry name" value="SNARE-like"/>
    <property type="match status" value="1"/>
</dbReference>
<dbReference type="GO" id="GO:0016020">
    <property type="term" value="C:membrane"/>
    <property type="evidence" value="ECO:0007669"/>
    <property type="project" value="UniProtKB-SubCell"/>
</dbReference>
<sequence length="262" mass="29087">MVSVPNTVYYCCVSKGTKVLAAYTAGDAESEKWAALCLERIPPFHAHYLQTMRSRIFGFLMEDDHVYFTITDEGLGKSGVLQFLVNVRDHFNKVVNNGEAGGLGLTSFSLREELVPVLHRLIMSLENVSRIDSNRQNLCSVTAESDPLVCHDKDGLESSTVTPFLEKAKYVAEVKADVEEEGNGSIKGPTVNVVIDSNVNGVHPSGFPLQRSASRKLAAQQLARRKWWRHVWIVLIVDMVLCFILFGVWLGVCRGLRCVSTS</sequence>
<dbReference type="InterPro" id="IPR010908">
    <property type="entry name" value="Longin_dom"/>
</dbReference>
<gene>
    <name evidence="6" type="ORF">NYM_LOCUS23990</name>
</gene>
<name>A0A5K1ETC0_9MAGN</name>
<proteinExistence type="inferred from homology"/>
<evidence type="ECO:0000256" key="2">
    <source>
        <dbReference type="ARBA" id="ARBA00008025"/>
    </source>
</evidence>
<dbReference type="PANTHER" id="PTHR47461">
    <property type="entry name" value="PHYTOLONGIN PHYL1.2"/>
    <property type="match status" value="1"/>
</dbReference>
<feature type="domain" description="Longin" evidence="5">
    <location>
        <begin position="7"/>
        <end position="118"/>
    </location>
</feature>
<organism evidence="6">
    <name type="scientific">Nymphaea colorata</name>
    <name type="common">pocket water lily</name>
    <dbReference type="NCBI Taxonomy" id="210225"/>
    <lineage>
        <taxon>Eukaryota</taxon>
        <taxon>Viridiplantae</taxon>
        <taxon>Streptophyta</taxon>
        <taxon>Embryophyta</taxon>
        <taxon>Tracheophyta</taxon>
        <taxon>Spermatophyta</taxon>
        <taxon>Magnoliopsida</taxon>
        <taxon>Nymphaeales</taxon>
        <taxon>Nymphaeaceae</taxon>
        <taxon>Nymphaea</taxon>
    </lineage>
</organism>
<accession>A0A5K1ETC0</accession>
<dbReference type="Gene3D" id="3.30.450.50">
    <property type="entry name" value="Longin domain"/>
    <property type="match status" value="1"/>
</dbReference>
<dbReference type="SMART" id="SM01270">
    <property type="entry name" value="Longin"/>
    <property type="match status" value="1"/>
</dbReference>